<keyword evidence="1" id="KW-0732">Signal</keyword>
<reference evidence="2 3" key="1">
    <citation type="journal article" date="2010" name="Nature">
        <title>Genome sequence of the palaeopolyploid soybean.</title>
        <authorList>
            <person name="Schmutz J."/>
            <person name="Cannon S.B."/>
            <person name="Schlueter J."/>
            <person name="Ma J."/>
            <person name="Mitros T."/>
            <person name="Nelson W."/>
            <person name="Hyten D.L."/>
            <person name="Song Q."/>
            <person name="Thelen J.J."/>
            <person name="Cheng J."/>
            <person name="Xu D."/>
            <person name="Hellsten U."/>
            <person name="May G.D."/>
            <person name="Yu Y."/>
            <person name="Sakurai T."/>
            <person name="Umezawa T."/>
            <person name="Bhattacharyya M.K."/>
            <person name="Sandhu D."/>
            <person name="Valliyodan B."/>
            <person name="Lindquist E."/>
            <person name="Peto M."/>
            <person name="Grant D."/>
            <person name="Shu S."/>
            <person name="Goodstein D."/>
            <person name="Barry K."/>
            <person name="Futrell-Griggs M."/>
            <person name="Abernathy B."/>
            <person name="Du J."/>
            <person name="Tian Z."/>
            <person name="Zhu L."/>
            <person name="Gill N."/>
            <person name="Joshi T."/>
            <person name="Libault M."/>
            <person name="Sethuraman A."/>
            <person name="Zhang X.-C."/>
            <person name="Shinozaki K."/>
            <person name="Nguyen H.T."/>
            <person name="Wing R.A."/>
            <person name="Cregan P."/>
            <person name="Specht J."/>
            <person name="Grimwood J."/>
            <person name="Rokhsar D."/>
            <person name="Stacey G."/>
            <person name="Shoemaker R.C."/>
            <person name="Jackson S.A."/>
        </authorList>
    </citation>
    <scope>NUCLEOTIDE SEQUENCE</scope>
    <source>
        <strain evidence="3">cv. Williams 82</strain>
        <tissue evidence="2">Callus</tissue>
    </source>
</reference>
<proteinExistence type="predicted"/>
<dbReference type="HOGENOM" id="CLU_2817549_0_0_1"/>
<evidence type="ECO:0000313" key="4">
    <source>
        <dbReference type="Proteomes" id="UP000008827"/>
    </source>
</evidence>
<dbReference type="AlphaFoldDB" id="K7L7W6"/>
<protein>
    <submittedName>
        <fullName evidence="2 3">Uncharacterized protein</fullName>
    </submittedName>
</protein>
<name>K7L7W6_SOYBN</name>
<feature type="chain" id="PRO_5014581036" evidence="1">
    <location>
        <begin position="26"/>
        <end position="67"/>
    </location>
</feature>
<accession>K7L7W6</accession>
<feature type="signal peptide" evidence="1">
    <location>
        <begin position="1"/>
        <end position="25"/>
    </location>
</feature>
<evidence type="ECO:0000313" key="2">
    <source>
        <dbReference type="EMBL" id="KRH44425.1"/>
    </source>
</evidence>
<evidence type="ECO:0000256" key="1">
    <source>
        <dbReference type="SAM" id="SignalP"/>
    </source>
</evidence>
<dbReference type="EMBL" id="CM000841">
    <property type="protein sequence ID" value="KRH44425.1"/>
    <property type="molecule type" value="Genomic_DNA"/>
</dbReference>
<organism evidence="2">
    <name type="scientific">Glycine max</name>
    <name type="common">Soybean</name>
    <name type="synonym">Glycine hispida</name>
    <dbReference type="NCBI Taxonomy" id="3847"/>
    <lineage>
        <taxon>Eukaryota</taxon>
        <taxon>Viridiplantae</taxon>
        <taxon>Streptophyta</taxon>
        <taxon>Embryophyta</taxon>
        <taxon>Tracheophyta</taxon>
        <taxon>Spermatophyta</taxon>
        <taxon>Magnoliopsida</taxon>
        <taxon>eudicotyledons</taxon>
        <taxon>Gunneridae</taxon>
        <taxon>Pentapetalae</taxon>
        <taxon>rosids</taxon>
        <taxon>fabids</taxon>
        <taxon>Fabales</taxon>
        <taxon>Fabaceae</taxon>
        <taxon>Papilionoideae</taxon>
        <taxon>50 kb inversion clade</taxon>
        <taxon>NPAAA clade</taxon>
        <taxon>indigoferoid/millettioid clade</taxon>
        <taxon>Phaseoleae</taxon>
        <taxon>Glycine</taxon>
        <taxon>Glycine subgen. Soja</taxon>
    </lineage>
</organism>
<dbReference type="Gramene" id="KRH44425">
    <property type="protein sequence ID" value="KRH44425"/>
    <property type="gene ID" value="GLYMA_08G210300"/>
</dbReference>
<dbReference type="Proteomes" id="UP000008827">
    <property type="component" value="Chromosome 8"/>
</dbReference>
<evidence type="ECO:0000313" key="3">
    <source>
        <dbReference type="EnsemblPlants" id="KRH44425"/>
    </source>
</evidence>
<reference evidence="2" key="3">
    <citation type="submission" date="2018-07" db="EMBL/GenBank/DDBJ databases">
        <title>WGS assembly of Glycine max.</title>
        <authorList>
            <person name="Schmutz J."/>
            <person name="Cannon S."/>
            <person name="Schlueter J."/>
            <person name="Ma J."/>
            <person name="Mitros T."/>
            <person name="Nelson W."/>
            <person name="Hyten D."/>
            <person name="Song Q."/>
            <person name="Thelen J."/>
            <person name="Cheng J."/>
            <person name="Xu D."/>
            <person name="Hellsten U."/>
            <person name="May G."/>
            <person name="Yu Y."/>
            <person name="Sakurai T."/>
            <person name="Umezawa T."/>
            <person name="Bhattacharyya M."/>
            <person name="Sandhu D."/>
            <person name="Valliyodan B."/>
            <person name="Lindquist E."/>
            <person name="Peto M."/>
            <person name="Grant D."/>
            <person name="Shu S."/>
            <person name="Goodstein D."/>
            <person name="Barry K."/>
            <person name="Futrell-Griggs M."/>
            <person name="Abernathy B."/>
            <person name="Du J."/>
            <person name="Tian Z."/>
            <person name="Zhu L."/>
            <person name="Gill N."/>
            <person name="Joshi T."/>
            <person name="Libault M."/>
            <person name="Sethuraman A."/>
            <person name="Zhang X."/>
            <person name="Shinozaki K."/>
            <person name="Nguyen H."/>
            <person name="Wing R."/>
            <person name="Cregan P."/>
            <person name="Specht J."/>
            <person name="Grimwood J."/>
            <person name="Rokhsar D."/>
            <person name="Stacey G."/>
            <person name="Shoemaker R."/>
            <person name="Jackson S."/>
        </authorList>
    </citation>
    <scope>NUCLEOTIDE SEQUENCE</scope>
    <source>
        <tissue evidence="2">Callus</tissue>
    </source>
</reference>
<reference evidence="3" key="2">
    <citation type="submission" date="2018-02" db="UniProtKB">
        <authorList>
            <consortium name="EnsemblPlants"/>
        </authorList>
    </citation>
    <scope>IDENTIFICATION</scope>
    <source>
        <strain evidence="3">Williams 82</strain>
    </source>
</reference>
<sequence length="67" mass="7405">MPINTNSAFCFCVVCHILYTLKTEGKGKSTRCPLRKNQKSKDDQQVFCPSGIGLGPFKQSLGFKFCG</sequence>
<dbReference type="EnsemblPlants" id="KRH44425">
    <property type="protein sequence ID" value="KRH44425"/>
    <property type="gene ID" value="GLYMA_08G210300"/>
</dbReference>
<dbReference type="PaxDb" id="3847-GLYMA08G22475.1"/>
<dbReference type="InParanoid" id="K7L7W6"/>
<keyword evidence="4" id="KW-1185">Reference proteome</keyword>
<gene>
    <name evidence="2" type="ORF">GLYMA_08G210300</name>
</gene>